<name>A0A238KID1_9RHOB</name>
<proteinExistence type="predicted"/>
<organism evidence="2 3">
    <name type="scientific">Ruegeria arenilitoris</name>
    <dbReference type="NCBI Taxonomy" id="1173585"/>
    <lineage>
        <taxon>Bacteria</taxon>
        <taxon>Pseudomonadati</taxon>
        <taxon>Pseudomonadota</taxon>
        <taxon>Alphaproteobacteria</taxon>
        <taxon>Rhodobacterales</taxon>
        <taxon>Roseobacteraceae</taxon>
        <taxon>Ruegeria</taxon>
    </lineage>
</organism>
<accession>A0A238KID1</accession>
<keyword evidence="1" id="KW-0472">Membrane</keyword>
<evidence type="ECO:0000313" key="2">
    <source>
        <dbReference type="EMBL" id="SMX41812.1"/>
    </source>
</evidence>
<dbReference type="OrthoDB" id="7510603at2"/>
<evidence type="ECO:0000313" key="3">
    <source>
        <dbReference type="Proteomes" id="UP000202485"/>
    </source>
</evidence>
<dbReference type="RefSeq" id="WP_093963596.1">
    <property type="nucleotide sequence ID" value="NZ_FXYG01000002.1"/>
</dbReference>
<feature type="transmembrane region" description="Helical" evidence="1">
    <location>
        <begin position="62"/>
        <end position="82"/>
    </location>
</feature>
<gene>
    <name evidence="2" type="ORF">RUA8715_02105</name>
</gene>
<protein>
    <submittedName>
        <fullName evidence="2">Uncharacterized protein</fullName>
    </submittedName>
</protein>
<keyword evidence="3" id="KW-1185">Reference proteome</keyword>
<evidence type="ECO:0000256" key="1">
    <source>
        <dbReference type="SAM" id="Phobius"/>
    </source>
</evidence>
<keyword evidence="1" id="KW-0812">Transmembrane</keyword>
<keyword evidence="1" id="KW-1133">Transmembrane helix</keyword>
<feature type="transmembrane region" description="Helical" evidence="1">
    <location>
        <begin position="6"/>
        <end position="29"/>
    </location>
</feature>
<reference evidence="3" key="1">
    <citation type="submission" date="2017-05" db="EMBL/GenBank/DDBJ databases">
        <authorList>
            <person name="Rodrigo-Torres L."/>
            <person name="Arahal R. D."/>
            <person name="Lucena T."/>
        </authorList>
    </citation>
    <scope>NUCLEOTIDE SEQUENCE [LARGE SCALE GENOMIC DNA]</scope>
    <source>
        <strain evidence="3">CECT 8715</strain>
    </source>
</reference>
<dbReference type="AlphaFoldDB" id="A0A238KID1"/>
<sequence>MVCRITIIAFATLYLLALFAFLTGTFGWFGQERDPLSGVFLLPLGLPWVLAVDLFSESAKPWLAATAPVLNLLALVLICRWARGLRQE</sequence>
<dbReference type="EMBL" id="FXYG01000002">
    <property type="protein sequence ID" value="SMX41812.1"/>
    <property type="molecule type" value="Genomic_DNA"/>
</dbReference>
<dbReference type="Proteomes" id="UP000202485">
    <property type="component" value="Unassembled WGS sequence"/>
</dbReference>